<dbReference type="AlphaFoldDB" id="A0A7W7GM74"/>
<protein>
    <submittedName>
        <fullName evidence="1">Uncharacterized protein</fullName>
    </submittedName>
</protein>
<sequence length="183" mass="19329">MLLMVAVAGGVALALWGKVVFSSRAIRRGWATVGVTAVGASIVASSAAAAQWGTSLGTSELMPAGARPQAVEVKKEAPKQSCTDMAVRDFTKEDPKPSEEEIKRVVKKVTDGQFEHDVVQTAVAPGDISVNSLKWYAAEGDDCSAKNESVEKGTEVKVEVTQVLNGADGKFRRSTKTETFTVG</sequence>
<proteinExistence type="predicted"/>
<gene>
    <name evidence="1" type="ORF">HDA30_000204</name>
</gene>
<keyword evidence="2" id="KW-1185">Reference proteome</keyword>
<evidence type="ECO:0000313" key="2">
    <source>
        <dbReference type="Proteomes" id="UP000540191"/>
    </source>
</evidence>
<organism evidence="1 2">
    <name type="scientific">Micrococcus cohnii</name>
    <dbReference type="NCBI Taxonomy" id="993416"/>
    <lineage>
        <taxon>Bacteria</taxon>
        <taxon>Bacillati</taxon>
        <taxon>Actinomycetota</taxon>
        <taxon>Actinomycetes</taxon>
        <taxon>Micrococcales</taxon>
        <taxon>Micrococcaceae</taxon>
        <taxon>Micrococcus</taxon>
    </lineage>
</organism>
<accession>A0A7W7GM74</accession>
<evidence type="ECO:0000313" key="1">
    <source>
        <dbReference type="EMBL" id="MBB4734696.1"/>
    </source>
</evidence>
<reference evidence="1 2" key="1">
    <citation type="submission" date="2020-08" db="EMBL/GenBank/DDBJ databases">
        <title>Sequencing the genomes of 1000 actinobacteria strains.</title>
        <authorList>
            <person name="Klenk H.-P."/>
        </authorList>
    </citation>
    <scope>NUCLEOTIDE SEQUENCE [LARGE SCALE GENOMIC DNA]</scope>
    <source>
        <strain evidence="1 2">DSM 23974</strain>
    </source>
</reference>
<dbReference type="Proteomes" id="UP000540191">
    <property type="component" value="Unassembled WGS sequence"/>
</dbReference>
<name>A0A7W7GM74_9MICC</name>
<dbReference type="EMBL" id="JACHNA010000001">
    <property type="protein sequence ID" value="MBB4734696.1"/>
    <property type="molecule type" value="Genomic_DNA"/>
</dbReference>
<comment type="caution">
    <text evidence="1">The sequence shown here is derived from an EMBL/GenBank/DDBJ whole genome shotgun (WGS) entry which is preliminary data.</text>
</comment>